<dbReference type="SUPFAM" id="SSF46785">
    <property type="entry name" value="Winged helix' DNA-binding domain"/>
    <property type="match status" value="1"/>
</dbReference>
<evidence type="ECO:0000256" key="9">
    <source>
        <dbReference type="ARBA" id="ARBA00023015"/>
    </source>
</evidence>
<gene>
    <name evidence="12" type="primary">fur</name>
    <name evidence="12" type="ORF">NSPWAT_1388</name>
</gene>
<keyword evidence="11" id="KW-0804">Transcription</keyword>
<dbReference type="InterPro" id="IPR036388">
    <property type="entry name" value="WH-like_DNA-bd_sf"/>
</dbReference>
<dbReference type="InterPro" id="IPR043135">
    <property type="entry name" value="Fur_C"/>
</dbReference>
<dbReference type="InterPro" id="IPR002481">
    <property type="entry name" value="FUR"/>
</dbReference>
<evidence type="ECO:0000313" key="13">
    <source>
        <dbReference type="Proteomes" id="UP001157733"/>
    </source>
</evidence>
<keyword evidence="8" id="KW-0862">Zinc</keyword>
<evidence type="ECO:0000256" key="6">
    <source>
        <dbReference type="ARBA" id="ARBA00022491"/>
    </source>
</evidence>
<dbReference type="CDD" id="cd07153">
    <property type="entry name" value="Fur_like"/>
    <property type="match status" value="1"/>
</dbReference>
<evidence type="ECO:0000256" key="2">
    <source>
        <dbReference type="ARBA" id="ARBA00007957"/>
    </source>
</evidence>
<evidence type="ECO:0000256" key="4">
    <source>
        <dbReference type="ARBA" id="ARBA00020910"/>
    </source>
</evidence>
<comment type="subunit">
    <text evidence="3">Homodimer.</text>
</comment>
<keyword evidence="9" id="KW-0805">Transcription regulation</keyword>
<keyword evidence="5" id="KW-0963">Cytoplasm</keyword>
<dbReference type="InterPro" id="IPR036390">
    <property type="entry name" value="WH_DNA-bd_sf"/>
</dbReference>
<name>A0ABM9HDK6_9BACT</name>
<proteinExistence type="inferred from homology"/>
<evidence type="ECO:0000256" key="1">
    <source>
        <dbReference type="ARBA" id="ARBA00004496"/>
    </source>
</evidence>
<evidence type="ECO:0000256" key="10">
    <source>
        <dbReference type="ARBA" id="ARBA00023125"/>
    </source>
</evidence>
<dbReference type="PANTHER" id="PTHR33202">
    <property type="entry name" value="ZINC UPTAKE REGULATION PROTEIN"/>
    <property type="match status" value="1"/>
</dbReference>
<evidence type="ECO:0000256" key="3">
    <source>
        <dbReference type="ARBA" id="ARBA00011738"/>
    </source>
</evidence>
<evidence type="ECO:0000256" key="7">
    <source>
        <dbReference type="ARBA" id="ARBA00022723"/>
    </source>
</evidence>
<dbReference type="Pfam" id="PF01475">
    <property type="entry name" value="FUR"/>
    <property type="match status" value="1"/>
</dbReference>
<evidence type="ECO:0000256" key="11">
    <source>
        <dbReference type="ARBA" id="ARBA00023163"/>
    </source>
</evidence>
<reference evidence="12 13" key="1">
    <citation type="submission" date="2022-09" db="EMBL/GenBank/DDBJ databases">
        <authorList>
            <person name="Kop L."/>
        </authorList>
    </citation>
    <scope>NUCLEOTIDE SEQUENCE [LARGE SCALE GENOMIC DNA]</scope>
    <source>
        <strain evidence="12 13">347</strain>
    </source>
</reference>
<accession>A0ABM9HDK6</accession>
<keyword evidence="6" id="KW-0678">Repressor</keyword>
<organism evidence="12 13">
    <name type="scientific">Nitrospina watsonii</name>
    <dbReference type="NCBI Taxonomy" id="1323948"/>
    <lineage>
        <taxon>Bacteria</taxon>
        <taxon>Pseudomonadati</taxon>
        <taxon>Nitrospinota/Tectimicrobiota group</taxon>
        <taxon>Nitrospinota</taxon>
        <taxon>Nitrospinia</taxon>
        <taxon>Nitrospinales</taxon>
        <taxon>Nitrospinaceae</taxon>
        <taxon>Nitrospina</taxon>
    </lineage>
</organism>
<dbReference type="EMBL" id="OX336137">
    <property type="protein sequence ID" value="CAI2718247.1"/>
    <property type="molecule type" value="Genomic_DNA"/>
</dbReference>
<evidence type="ECO:0000256" key="8">
    <source>
        <dbReference type="ARBA" id="ARBA00022833"/>
    </source>
</evidence>
<dbReference type="Gene3D" id="3.30.1490.190">
    <property type="match status" value="1"/>
</dbReference>
<protein>
    <recommendedName>
        <fullName evidence="4">Ferric uptake regulation protein</fullName>
    </recommendedName>
</protein>
<dbReference type="PANTHER" id="PTHR33202:SF2">
    <property type="entry name" value="FERRIC UPTAKE REGULATION PROTEIN"/>
    <property type="match status" value="1"/>
</dbReference>
<keyword evidence="13" id="KW-1185">Reference proteome</keyword>
<evidence type="ECO:0000256" key="5">
    <source>
        <dbReference type="ARBA" id="ARBA00022490"/>
    </source>
</evidence>
<evidence type="ECO:0000313" key="12">
    <source>
        <dbReference type="EMBL" id="CAI2718247.1"/>
    </source>
</evidence>
<sequence length="143" mass="16563">MSNKEQEVLEQYISQHNLKITKQRRAVLEAFLNCEDHVSAEELYKIVSSKEPKIGLATVYRTLSLLTESGLAVELDFGDGQKRYELNYAHEHHDHMICTECGKIIEFHNEVIEKLQEEVANNHGFKMTSHKLDLFGICRECQQ</sequence>
<comment type="subcellular location">
    <subcellularLocation>
        <location evidence="1">Cytoplasm</location>
    </subcellularLocation>
</comment>
<keyword evidence="7" id="KW-0479">Metal-binding</keyword>
<dbReference type="Gene3D" id="1.10.10.10">
    <property type="entry name" value="Winged helix-like DNA-binding domain superfamily/Winged helix DNA-binding domain"/>
    <property type="match status" value="1"/>
</dbReference>
<dbReference type="RefSeq" id="WP_282011152.1">
    <property type="nucleotide sequence ID" value="NZ_OX336137.1"/>
</dbReference>
<dbReference type="Proteomes" id="UP001157733">
    <property type="component" value="Chromosome"/>
</dbReference>
<comment type="similarity">
    <text evidence="2">Belongs to the Fur family.</text>
</comment>
<keyword evidence="10" id="KW-0238">DNA-binding</keyword>